<evidence type="ECO:0000313" key="2">
    <source>
        <dbReference type="EMBL" id="ESA24219.1"/>
    </source>
</evidence>
<dbReference type="InterPro" id="IPR011009">
    <property type="entry name" value="Kinase-like_dom_sf"/>
</dbReference>
<gene>
    <name evidence="2" type="ORF">GLOINDRAFT_14635</name>
</gene>
<dbReference type="EMBL" id="KI274117">
    <property type="protein sequence ID" value="ESA24219.1"/>
    <property type="molecule type" value="Genomic_DNA"/>
</dbReference>
<reference evidence="2" key="1">
    <citation type="submission" date="2013-07" db="EMBL/GenBank/DDBJ databases">
        <title>The genome of an arbuscular mycorrhizal fungus provides insights into the evolution of the oldest plant symbiosis.</title>
        <authorList>
            <consortium name="DOE Joint Genome Institute"/>
            <person name="Tisserant E."/>
            <person name="Malbreil M."/>
            <person name="Kuo A."/>
            <person name="Kohler A."/>
            <person name="Symeonidi A."/>
            <person name="Balestrini R."/>
            <person name="Charron P."/>
            <person name="Duensing N."/>
            <person name="Frei-dit-Frey N."/>
            <person name="Gianinazzi-Pearson V."/>
            <person name="Gilbert B."/>
            <person name="Handa Y."/>
            <person name="Hijri M."/>
            <person name="Kaul R."/>
            <person name="Kawaguchi M."/>
            <person name="Krajinski F."/>
            <person name="Lammers P."/>
            <person name="Lapierre D."/>
            <person name="Masclaux F.G."/>
            <person name="Murat C."/>
            <person name="Morin E."/>
            <person name="Ndikumana S."/>
            <person name="Pagni M."/>
            <person name="Petitpierre D."/>
            <person name="Requena N."/>
            <person name="Rosikiewicz P."/>
            <person name="Riley R."/>
            <person name="Saito K."/>
            <person name="San Clemente H."/>
            <person name="Shapiro H."/>
            <person name="van Tuinen D."/>
            <person name="Becard G."/>
            <person name="Bonfante P."/>
            <person name="Paszkowski U."/>
            <person name="Shachar-Hill Y."/>
            <person name="Young J.P."/>
            <person name="Sanders I.R."/>
            <person name="Henrissat B."/>
            <person name="Rensing S.A."/>
            <person name="Grigoriev I.V."/>
            <person name="Corradi N."/>
            <person name="Roux C."/>
            <person name="Martin F."/>
        </authorList>
    </citation>
    <scope>NUCLEOTIDE SEQUENCE</scope>
    <source>
        <strain evidence="2">DAOM 197198</strain>
    </source>
</reference>
<dbReference type="AlphaFoldDB" id="U9UUW7"/>
<dbReference type="Gene3D" id="1.10.510.10">
    <property type="entry name" value="Transferase(Phosphotransferase) domain 1"/>
    <property type="match status" value="1"/>
</dbReference>
<evidence type="ECO:0000259" key="1">
    <source>
        <dbReference type="PROSITE" id="PS50011"/>
    </source>
</evidence>
<dbReference type="HOGENOM" id="CLU_000288_7_34_1"/>
<dbReference type="GO" id="GO:0004672">
    <property type="term" value="F:protein kinase activity"/>
    <property type="evidence" value="ECO:0007669"/>
    <property type="project" value="InterPro"/>
</dbReference>
<feature type="domain" description="Protein kinase" evidence="1">
    <location>
        <begin position="96"/>
        <end position="215"/>
    </location>
</feature>
<protein>
    <recommendedName>
        <fullName evidence="1">Protein kinase domain-containing protein</fullName>
    </recommendedName>
</protein>
<dbReference type="GO" id="GO:0005524">
    <property type="term" value="F:ATP binding"/>
    <property type="evidence" value="ECO:0007669"/>
    <property type="project" value="InterPro"/>
</dbReference>
<name>U9UUW7_RHIID</name>
<sequence>MDQQINYKLKIDLDNTSSVNIAQNTFKSKSKYKKCSECNRNKRYFSETHQICCLCYEANKIIIPSGNKVIDDFIRYTITNSSIPRGKMIFVPYNKFKDVEFIAEGGFSKIYKATCVDGLTTNWNPNKHRFSRYEGTEIFALKELNNSKNISSKDLHELKIFYDISLKGGNYVNIHQGITQQNFMIITEYYELGDLTHYIAKRFFNISWKGKSNNG</sequence>
<dbReference type="InterPro" id="IPR000719">
    <property type="entry name" value="Prot_kinase_dom"/>
</dbReference>
<accession>U9UUW7</accession>
<dbReference type="SUPFAM" id="SSF56112">
    <property type="entry name" value="Protein kinase-like (PK-like)"/>
    <property type="match status" value="1"/>
</dbReference>
<proteinExistence type="predicted"/>
<dbReference type="VEuPathDB" id="FungiDB:RhiirFUN_007148"/>
<organism evidence="2">
    <name type="scientific">Rhizophagus irregularis (strain DAOM 181602 / DAOM 197198 / MUCL 43194)</name>
    <name type="common">Arbuscular mycorrhizal fungus</name>
    <name type="synonym">Glomus intraradices</name>
    <dbReference type="NCBI Taxonomy" id="747089"/>
    <lineage>
        <taxon>Eukaryota</taxon>
        <taxon>Fungi</taxon>
        <taxon>Fungi incertae sedis</taxon>
        <taxon>Mucoromycota</taxon>
        <taxon>Glomeromycotina</taxon>
        <taxon>Glomeromycetes</taxon>
        <taxon>Glomerales</taxon>
        <taxon>Glomeraceae</taxon>
        <taxon>Rhizophagus</taxon>
    </lineage>
</organism>
<dbReference type="PROSITE" id="PS50011">
    <property type="entry name" value="PROTEIN_KINASE_DOM"/>
    <property type="match status" value="1"/>
</dbReference>